<proteinExistence type="predicted"/>
<evidence type="ECO:0000313" key="1">
    <source>
        <dbReference type="EMBL" id="KAI0057061.1"/>
    </source>
</evidence>
<sequence>MALGIAIGAWLASIALNIRDLIILRSQFDRQERICSLPATNRSLANVIGILASDLVLLTTMLIGLLRYREGCFGRFGLWRLLFQQGLMWFVLATVAEVPNVVLASINLNEVWDVVFQPVTLVILAIGSTRMYRYLSEYSSITVFKRPAGDSAARMTPDDAADAIPMDIHLEIEREEACTLGKKAHVLA</sequence>
<protein>
    <submittedName>
        <fullName evidence="1">Uncharacterized protein</fullName>
    </submittedName>
</protein>
<reference evidence="1" key="1">
    <citation type="submission" date="2021-03" db="EMBL/GenBank/DDBJ databases">
        <authorList>
            <consortium name="DOE Joint Genome Institute"/>
            <person name="Ahrendt S."/>
            <person name="Looney B.P."/>
            <person name="Miyauchi S."/>
            <person name="Morin E."/>
            <person name="Drula E."/>
            <person name="Courty P.E."/>
            <person name="Chicoki N."/>
            <person name="Fauchery L."/>
            <person name="Kohler A."/>
            <person name="Kuo A."/>
            <person name="Labutti K."/>
            <person name="Pangilinan J."/>
            <person name="Lipzen A."/>
            <person name="Riley R."/>
            <person name="Andreopoulos W."/>
            <person name="He G."/>
            <person name="Johnson J."/>
            <person name="Barry K.W."/>
            <person name="Grigoriev I.V."/>
            <person name="Nagy L."/>
            <person name="Hibbett D."/>
            <person name="Henrissat B."/>
            <person name="Matheny P.B."/>
            <person name="Labbe J."/>
            <person name="Martin F."/>
        </authorList>
    </citation>
    <scope>NUCLEOTIDE SEQUENCE</scope>
    <source>
        <strain evidence="1">HHB10654</strain>
    </source>
</reference>
<comment type="caution">
    <text evidence="1">The sequence shown here is derived from an EMBL/GenBank/DDBJ whole genome shotgun (WGS) entry which is preliminary data.</text>
</comment>
<reference evidence="1" key="2">
    <citation type="journal article" date="2022" name="New Phytol.">
        <title>Evolutionary transition to the ectomycorrhizal habit in the genomes of a hyperdiverse lineage of mushroom-forming fungi.</title>
        <authorList>
            <person name="Looney B."/>
            <person name="Miyauchi S."/>
            <person name="Morin E."/>
            <person name="Drula E."/>
            <person name="Courty P.E."/>
            <person name="Kohler A."/>
            <person name="Kuo A."/>
            <person name="LaButti K."/>
            <person name="Pangilinan J."/>
            <person name="Lipzen A."/>
            <person name="Riley R."/>
            <person name="Andreopoulos W."/>
            <person name="He G."/>
            <person name="Johnson J."/>
            <person name="Nolan M."/>
            <person name="Tritt A."/>
            <person name="Barry K.W."/>
            <person name="Grigoriev I.V."/>
            <person name="Nagy L.G."/>
            <person name="Hibbett D."/>
            <person name="Henrissat B."/>
            <person name="Matheny P.B."/>
            <person name="Labbe J."/>
            <person name="Martin F.M."/>
        </authorList>
    </citation>
    <scope>NUCLEOTIDE SEQUENCE</scope>
    <source>
        <strain evidence="1">HHB10654</strain>
    </source>
</reference>
<name>A0ACB8SMQ6_9AGAM</name>
<dbReference type="EMBL" id="MU277253">
    <property type="protein sequence ID" value="KAI0057061.1"/>
    <property type="molecule type" value="Genomic_DNA"/>
</dbReference>
<accession>A0ACB8SMQ6</accession>
<dbReference type="Proteomes" id="UP000814140">
    <property type="component" value="Unassembled WGS sequence"/>
</dbReference>
<organism evidence="1 2">
    <name type="scientific">Artomyces pyxidatus</name>
    <dbReference type="NCBI Taxonomy" id="48021"/>
    <lineage>
        <taxon>Eukaryota</taxon>
        <taxon>Fungi</taxon>
        <taxon>Dikarya</taxon>
        <taxon>Basidiomycota</taxon>
        <taxon>Agaricomycotina</taxon>
        <taxon>Agaricomycetes</taxon>
        <taxon>Russulales</taxon>
        <taxon>Auriscalpiaceae</taxon>
        <taxon>Artomyces</taxon>
    </lineage>
</organism>
<evidence type="ECO:0000313" key="2">
    <source>
        <dbReference type="Proteomes" id="UP000814140"/>
    </source>
</evidence>
<gene>
    <name evidence="1" type="ORF">BV25DRAFT_1467476</name>
</gene>
<keyword evidence="2" id="KW-1185">Reference proteome</keyword>